<name>A0A2C9WGJ8_MANES</name>
<dbReference type="AlphaFoldDB" id="A0A2C9WGJ8"/>
<keyword evidence="1" id="KW-0472">Membrane</keyword>
<sequence>MHLYTYFNGQLCNKKTNKNLFAILLLLVITSISPKYLLLLIYNTFSLCYLTLKF</sequence>
<proteinExistence type="predicted"/>
<keyword evidence="1" id="KW-0812">Transmembrane</keyword>
<organism evidence="2">
    <name type="scientific">Manihot esculenta</name>
    <name type="common">Cassava</name>
    <name type="synonym">Jatropha manihot</name>
    <dbReference type="NCBI Taxonomy" id="3983"/>
    <lineage>
        <taxon>Eukaryota</taxon>
        <taxon>Viridiplantae</taxon>
        <taxon>Streptophyta</taxon>
        <taxon>Embryophyta</taxon>
        <taxon>Tracheophyta</taxon>
        <taxon>Spermatophyta</taxon>
        <taxon>Magnoliopsida</taxon>
        <taxon>eudicotyledons</taxon>
        <taxon>Gunneridae</taxon>
        <taxon>Pentapetalae</taxon>
        <taxon>rosids</taxon>
        <taxon>fabids</taxon>
        <taxon>Malpighiales</taxon>
        <taxon>Euphorbiaceae</taxon>
        <taxon>Crotonoideae</taxon>
        <taxon>Manihoteae</taxon>
        <taxon>Manihot</taxon>
    </lineage>
</organism>
<keyword evidence="1" id="KW-1133">Transmembrane helix</keyword>
<feature type="transmembrane region" description="Helical" evidence="1">
    <location>
        <begin position="20"/>
        <end position="42"/>
    </location>
</feature>
<reference evidence="2" key="1">
    <citation type="submission" date="2016-02" db="EMBL/GenBank/DDBJ databases">
        <title>WGS assembly of Manihot esculenta.</title>
        <authorList>
            <person name="Bredeson J.V."/>
            <person name="Prochnik S.E."/>
            <person name="Lyons J.B."/>
            <person name="Schmutz J."/>
            <person name="Grimwood J."/>
            <person name="Vrebalov J."/>
            <person name="Bart R.S."/>
            <person name="Amuge T."/>
            <person name="Ferguson M.E."/>
            <person name="Green R."/>
            <person name="Putnam N."/>
            <person name="Stites J."/>
            <person name="Rounsley S."/>
            <person name="Rokhsar D.S."/>
        </authorList>
    </citation>
    <scope>NUCLEOTIDE SEQUENCE [LARGE SCALE GENOMIC DNA]</scope>
    <source>
        <tissue evidence="2">Leaf</tissue>
    </source>
</reference>
<evidence type="ECO:0000256" key="1">
    <source>
        <dbReference type="SAM" id="Phobius"/>
    </source>
</evidence>
<evidence type="ECO:0000313" key="2">
    <source>
        <dbReference type="EMBL" id="OAY58505.1"/>
    </source>
</evidence>
<dbReference type="EMBL" id="CM004388">
    <property type="protein sequence ID" value="OAY58505.1"/>
    <property type="molecule type" value="Genomic_DNA"/>
</dbReference>
<protein>
    <submittedName>
        <fullName evidence="2">Uncharacterized protein</fullName>
    </submittedName>
</protein>
<accession>A0A2C9WGJ8</accession>
<gene>
    <name evidence="2" type="ORF">MANES_02G183000</name>
</gene>